<keyword evidence="5" id="KW-1185">Reference proteome</keyword>
<dbReference type="PANTHER" id="PTHR21666">
    <property type="entry name" value="PEPTIDASE-RELATED"/>
    <property type="match status" value="1"/>
</dbReference>
<dbReference type="PANTHER" id="PTHR21666:SF263">
    <property type="entry name" value="MUREIN HYDROLASE ACTIVATOR NLPD"/>
    <property type="match status" value="1"/>
</dbReference>
<feature type="domain" description="LysM" evidence="3">
    <location>
        <begin position="84"/>
        <end position="128"/>
    </location>
</feature>
<dbReference type="CDD" id="cd00118">
    <property type="entry name" value="LysM"/>
    <property type="match status" value="2"/>
</dbReference>
<dbReference type="GO" id="GO:0004222">
    <property type="term" value="F:metalloendopeptidase activity"/>
    <property type="evidence" value="ECO:0007669"/>
    <property type="project" value="TreeGrafter"/>
</dbReference>
<dbReference type="InterPro" id="IPR016047">
    <property type="entry name" value="M23ase_b-sheet_dom"/>
</dbReference>
<feature type="region of interest" description="Disordered" evidence="2">
    <location>
        <begin position="206"/>
        <end position="233"/>
    </location>
</feature>
<dbReference type="SMART" id="SM00257">
    <property type="entry name" value="LysM"/>
    <property type="match status" value="2"/>
</dbReference>
<dbReference type="InterPro" id="IPR036779">
    <property type="entry name" value="LysM_dom_sf"/>
</dbReference>
<dbReference type="CDD" id="cd12797">
    <property type="entry name" value="M23_peptidase"/>
    <property type="match status" value="1"/>
</dbReference>
<dbReference type="AlphaFoldDB" id="A0A2A4IAB8"/>
<evidence type="ECO:0000313" key="5">
    <source>
        <dbReference type="Proteomes" id="UP000218323"/>
    </source>
</evidence>
<organism evidence="4 5">
    <name type="scientific">Sphingomonas adhaesiva</name>
    <dbReference type="NCBI Taxonomy" id="28212"/>
    <lineage>
        <taxon>Bacteria</taxon>
        <taxon>Pseudomonadati</taxon>
        <taxon>Pseudomonadota</taxon>
        <taxon>Alphaproteobacteria</taxon>
        <taxon>Sphingomonadales</taxon>
        <taxon>Sphingomonadaceae</taxon>
        <taxon>Sphingomonas</taxon>
    </lineage>
</organism>
<dbReference type="Pfam" id="PF01551">
    <property type="entry name" value="Peptidase_M23"/>
    <property type="match status" value="1"/>
</dbReference>
<dbReference type="Gene3D" id="2.70.70.10">
    <property type="entry name" value="Glucose Permease (Domain IIA)"/>
    <property type="match status" value="1"/>
</dbReference>
<dbReference type="InterPro" id="IPR018392">
    <property type="entry name" value="LysM"/>
</dbReference>
<evidence type="ECO:0000313" key="4">
    <source>
        <dbReference type="EMBL" id="PCG15907.1"/>
    </source>
</evidence>
<sequence length="373" mass="38415">MTRWRTPGRLLPGGLAAVLTGCIPPGVPDGGTVRYPAPTATYPAAARPRTTSQAMAAPVTQLPAPRPAWEARPVTPDAAIVTAQTYTVRSGDTLAAIADRTGASADAIARANALLPPYVVVAGQTLSIPGGRYHRVHPGETGIAIARAYGVPWSQVVAANDLVEPFILRAGQRILIPGVPDRTSSAAERAAAFRLDVDSILTGGEPAVAANQPAVTPTPAPRPTPGAPKPPPRALPATTPVIAPAAAPGRFIWPVSGQVVRRFGAGASGERSDGIKIAVPLNTPVKSIADGTVAYAGDGIAALGGLVIIRHGGGWTSVYGHAAKLLVRRGDPVTRGQTIALSGATGYADRPELHFELRRGRTPVDPTAQLPRR</sequence>
<feature type="domain" description="LysM" evidence="3">
    <location>
        <begin position="132"/>
        <end position="176"/>
    </location>
</feature>
<comment type="caution">
    <text evidence="4">The sequence shown here is derived from an EMBL/GenBank/DDBJ whole genome shotgun (WGS) entry which is preliminary data.</text>
</comment>
<dbReference type="PROSITE" id="PS51782">
    <property type="entry name" value="LYSM"/>
    <property type="match status" value="2"/>
</dbReference>
<reference evidence="4 5" key="1">
    <citation type="submission" date="2017-09" db="EMBL/GenBank/DDBJ databases">
        <title>Sphingomonas adhaesiva DSM 7418, whole genome shotgun sequence.</title>
        <authorList>
            <person name="Feng G."/>
            <person name="Zhu H."/>
        </authorList>
    </citation>
    <scope>NUCLEOTIDE SEQUENCE [LARGE SCALE GENOMIC DNA]</scope>
    <source>
        <strain evidence="4 5">DSM 7418</strain>
    </source>
</reference>
<dbReference type="SUPFAM" id="SSF54106">
    <property type="entry name" value="LysM domain"/>
    <property type="match status" value="1"/>
</dbReference>
<dbReference type="Pfam" id="PF01476">
    <property type="entry name" value="LysM"/>
    <property type="match status" value="2"/>
</dbReference>
<evidence type="ECO:0000256" key="1">
    <source>
        <dbReference type="ARBA" id="ARBA00038420"/>
    </source>
</evidence>
<dbReference type="PROSITE" id="PS51257">
    <property type="entry name" value="PROKAR_LIPOPROTEIN"/>
    <property type="match status" value="1"/>
</dbReference>
<evidence type="ECO:0000256" key="2">
    <source>
        <dbReference type="SAM" id="MobiDB-lite"/>
    </source>
</evidence>
<name>A0A2A4IAB8_9SPHN</name>
<dbReference type="Proteomes" id="UP000218323">
    <property type="component" value="Unassembled WGS sequence"/>
</dbReference>
<gene>
    <name evidence="4" type="ORF">COA07_02780</name>
</gene>
<comment type="similarity">
    <text evidence="1">Belongs to the E.coli NlpD/Haemophilus LppB family.</text>
</comment>
<dbReference type="RefSeq" id="WP_096640408.1">
    <property type="nucleotide sequence ID" value="NZ_JBHIWA010000002.1"/>
</dbReference>
<dbReference type="EMBL" id="NWVC01000001">
    <property type="protein sequence ID" value="PCG15907.1"/>
    <property type="molecule type" value="Genomic_DNA"/>
</dbReference>
<protein>
    <recommendedName>
        <fullName evidence="3">LysM domain-containing protein</fullName>
    </recommendedName>
</protein>
<feature type="compositionally biased region" description="Pro residues" evidence="2">
    <location>
        <begin position="216"/>
        <end position="233"/>
    </location>
</feature>
<evidence type="ECO:0000259" key="3">
    <source>
        <dbReference type="PROSITE" id="PS51782"/>
    </source>
</evidence>
<accession>A0A2A4IAB8</accession>
<dbReference type="InterPro" id="IPR011055">
    <property type="entry name" value="Dup_hybrid_motif"/>
</dbReference>
<dbReference type="Gene3D" id="3.10.350.10">
    <property type="entry name" value="LysM domain"/>
    <property type="match status" value="2"/>
</dbReference>
<proteinExistence type="inferred from homology"/>
<dbReference type="SUPFAM" id="SSF51261">
    <property type="entry name" value="Duplicated hybrid motif"/>
    <property type="match status" value="1"/>
</dbReference>
<dbReference type="InterPro" id="IPR050570">
    <property type="entry name" value="Cell_wall_metabolism_enzyme"/>
</dbReference>